<evidence type="ECO:0000313" key="5">
    <source>
        <dbReference type="Proteomes" id="UP000237822"/>
    </source>
</evidence>
<organism evidence="4 5">
    <name type="scientific">Knoellia remsis</name>
    <dbReference type="NCBI Taxonomy" id="407159"/>
    <lineage>
        <taxon>Bacteria</taxon>
        <taxon>Bacillati</taxon>
        <taxon>Actinomycetota</taxon>
        <taxon>Actinomycetes</taxon>
        <taxon>Micrococcales</taxon>
        <taxon>Intrasporangiaceae</taxon>
        <taxon>Knoellia</taxon>
    </lineage>
</organism>
<dbReference type="RefSeq" id="WP_106297364.1">
    <property type="nucleotide sequence ID" value="NZ_PVTI01000010.1"/>
</dbReference>
<dbReference type="InterPro" id="IPR000182">
    <property type="entry name" value="GNAT_dom"/>
</dbReference>
<keyword evidence="4" id="KW-0687">Ribonucleoprotein</keyword>
<proteinExistence type="predicted"/>
<dbReference type="CDD" id="cd04301">
    <property type="entry name" value="NAT_SF"/>
    <property type="match status" value="1"/>
</dbReference>
<accession>A0A2T0UN07</accession>
<evidence type="ECO:0000313" key="4">
    <source>
        <dbReference type="EMBL" id="PRY59315.1"/>
    </source>
</evidence>
<dbReference type="GO" id="GO:0005840">
    <property type="term" value="C:ribosome"/>
    <property type="evidence" value="ECO:0007669"/>
    <property type="project" value="UniProtKB-KW"/>
</dbReference>
<dbReference type="InterPro" id="IPR050832">
    <property type="entry name" value="Bact_Acetyltransf"/>
</dbReference>
<keyword evidence="5" id="KW-1185">Reference proteome</keyword>
<dbReference type="EMBL" id="PVTI01000010">
    <property type="protein sequence ID" value="PRY59315.1"/>
    <property type="molecule type" value="Genomic_DNA"/>
</dbReference>
<dbReference type="SUPFAM" id="SSF55729">
    <property type="entry name" value="Acyl-CoA N-acyltransferases (Nat)"/>
    <property type="match status" value="1"/>
</dbReference>
<dbReference type="Pfam" id="PF00583">
    <property type="entry name" value="Acetyltransf_1"/>
    <property type="match status" value="1"/>
</dbReference>
<dbReference type="InterPro" id="IPR016181">
    <property type="entry name" value="Acyl_CoA_acyltransferase"/>
</dbReference>
<keyword evidence="4" id="KW-0689">Ribosomal protein</keyword>
<feature type="domain" description="N-acetyltransferase" evidence="3">
    <location>
        <begin position="27"/>
        <end position="172"/>
    </location>
</feature>
<evidence type="ECO:0000256" key="1">
    <source>
        <dbReference type="ARBA" id="ARBA00022679"/>
    </source>
</evidence>
<evidence type="ECO:0000256" key="2">
    <source>
        <dbReference type="ARBA" id="ARBA00023315"/>
    </source>
</evidence>
<name>A0A2T0UN07_9MICO</name>
<dbReference type="PANTHER" id="PTHR43877:SF2">
    <property type="entry name" value="AMINOALKYLPHOSPHONATE N-ACETYLTRANSFERASE-RELATED"/>
    <property type="match status" value="1"/>
</dbReference>
<dbReference type="PANTHER" id="PTHR43877">
    <property type="entry name" value="AMINOALKYLPHOSPHONATE N-ACETYLTRANSFERASE-RELATED-RELATED"/>
    <property type="match status" value="1"/>
</dbReference>
<dbReference type="Proteomes" id="UP000237822">
    <property type="component" value="Unassembled WGS sequence"/>
</dbReference>
<protein>
    <submittedName>
        <fullName evidence="4">Ribosomal protein S18 acetylase RimI-like enzyme</fullName>
    </submittedName>
</protein>
<dbReference type="Gene3D" id="3.40.630.30">
    <property type="match status" value="1"/>
</dbReference>
<keyword evidence="1" id="KW-0808">Transferase</keyword>
<keyword evidence="2" id="KW-0012">Acyltransferase</keyword>
<comment type="caution">
    <text evidence="4">The sequence shown here is derived from an EMBL/GenBank/DDBJ whole genome shotgun (WGS) entry which is preliminary data.</text>
</comment>
<gene>
    <name evidence="4" type="ORF">BCF74_11052</name>
</gene>
<dbReference type="AlphaFoldDB" id="A0A2T0UN07"/>
<dbReference type="PROSITE" id="PS51186">
    <property type="entry name" value="GNAT"/>
    <property type="match status" value="1"/>
</dbReference>
<evidence type="ECO:0000259" key="3">
    <source>
        <dbReference type="PROSITE" id="PS51186"/>
    </source>
</evidence>
<dbReference type="OrthoDB" id="9799092at2"/>
<sequence>MAEAAAALSDPAARVERATEATLRTYRDVRLASLLDTPRAFANSYAVSAAYDDATWRARLTTSQIWLAFVGDRPVGTVSLWHADDQPADETYLIGMWVSASVRGKGIGDLLVGAALDQARADGFARVLLDVAEENVPAQRLYERHGFARTGTTWLNPQDDGILEIGYAVPIT</sequence>
<reference evidence="4 5" key="1">
    <citation type="submission" date="2018-03" db="EMBL/GenBank/DDBJ databases">
        <title>Genomic Encyclopedia of Archaeal and Bacterial Type Strains, Phase II (KMG-II): from individual species to whole genera.</title>
        <authorList>
            <person name="Goeker M."/>
        </authorList>
    </citation>
    <scope>NUCLEOTIDE SEQUENCE [LARGE SCALE GENOMIC DNA]</scope>
    <source>
        <strain evidence="4 5">ATCC BAA-1496</strain>
    </source>
</reference>
<dbReference type="GO" id="GO:0016747">
    <property type="term" value="F:acyltransferase activity, transferring groups other than amino-acyl groups"/>
    <property type="evidence" value="ECO:0007669"/>
    <property type="project" value="InterPro"/>
</dbReference>